<protein>
    <submittedName>
        <fullName evidence="6">Formimidoylglutamase</fullName>
        <ecNumber evidence="6">3.5.3.8</ecNumber>
    </submittedName>
</protein>
<dbReference type="InterPro" id="IPR006035">
    <property type="entry name" value="Ureohydrolase"/>
</dbReference>
<evidence type="ECO:0000313" key="7">
    <source>
        <dbReference type="Proteomes" id="UP000320776"/>
    </source>
</evidence>
<dbReference type="Pfam" id="PF00491">
    <property type="entry name" value="Arginase"/>
    <property type="match status" value="1"/>
</dbReference>
<evidence type="ECO:0000256" key="3">
    <source>
        <dbReference type="ARBA" id="ARBA00022808"/>
    </source>
</evidence>
<dbReference type="InterPro" id="IPR023696">
    <property type="entry name" value="Ureohydrolase_dom_sf"/>
</dbReference>
<dbReference type="SUPFAM" id="SSF52768">
    <property type="entry name" value="Arginase/deacetylase"/>
    <property type="match status" value="1"/>
</dbReference>
<dbReference type="AlphaFoldDB" id="A0A517DP05"/>
<keyword evidence="1" id="KW-0479">Metal-binding</keyword>
<dbReference type="PANTHER" id="PTHR11358">
    <property type="entry name" value="ARGINASE/AGMATINASE"/>
    <property type="match status" value="1"/>
</dbReference>
<evidence type="ECO:0000313" key="6">
    <source>
        <dbReference type="EMBL" id="QDR79027.1"/>
    </source>
</evidence>
<evidence type="ECO:0000256" key="2">
    <source>
        <dbReference type="ARBA" id="ARBA00022801"/>
    </source>
</evidence>
<comment type="similarity">
    <text evidence="5">Belongs to the arginase family.</text>
</comment>
<organism evidence="6 7">
    <name type="scientific">Sporomusa termitida</name>
    <dbReference type="NCBI Taxonomy" id="2377"/>
    <lineage>
        <taxon>Bacteria</taxon>
        <taxon>Bacillati</taxon>
        <taxon>Bacillota</taxon>
        <taxon>Negativicutes</taxon>
        <taxon>Selenomonadales</taxon>
        <taxon>Sporomusaceae</taxon>
        <taxon>Sporomusa</taxon>
    </lineage>
</organism>
<evidence type="ECO:0000256" key="5">
    <source>
        <dbReference type="PROSITE-ProRule" id="PRU00742"/>
    </source>
</evidence>
<dbReference type="EC" id="3.5.3.8" evidence="6"/>
<dbReference type="KEGG" id="sted:SPTER_02860"/>
<dbReference type="GO" id="GO:0050415">
    <property type="term" value="F:formimidoylglutamase activity"/>
    <property type="evidence" value="ECO:0007669"/>
    <property type="project" value="UniProtKB-EC"/>
</dbReference>
<dbReference type="PANTHER" id="PTHR11358:SF35">
    <property type="entry name" value="FORMIMIDOYLGLUTAMASE"/>
    <property type="match status" value="1"/>
</dbReference>
<dbReference type="Gene3D" id="3.40.800.10">
    <property type="entry name" value="Ureohydrolase domain"/>
    <property type="match status" value="1"/>
</dbReference>
<evidence type="ECO:0000256" key="1">
    <source>
        <dbReference type="ARBA" id="ARBA00022723"/>
    </source>
</evidence>
<dbReference type="PROSITE" id="PS51409">
    <property type="entry name" value="ARGINASE_2"/>
    <property type="match status" value="1"/>
</dbReference>
<accession>A0A517DP05</accession>
<dbReference type="GO" id="GO:0033389">
    <property type="term" value="P:putrescine biosynthetic process from arginine, via agmatine"/>
    <property type="evidence" value="ECO:0007669"/>
    <property type="project" value="TreeGrafter"/>
</dbReference>
<dbReference type="EMBL" id="CP036259">
    <property type="protein sequence ID" value="QDR79027.1"/>
    <property type="molecule type" value="Genomic_DNA"/>
</dbReference>
<keyword evidence="7" id="KW-1185">Reference proteome</keyword>
<keyword evidence="3" id="KW-0369">Histidine metabolism</keyword>
<proteinExistence type="inferred from homology"/>
<dbReference type="Proteomes" id="UP000320776">
    <property type="component" value="Chromosome"/>
</dbReference>
<name>A0A517DP05_9FIRM</name>
<gene>
    <name evidence="6" type="primary">hutG_1</name>
    <name evidence="6" type="ORF">SPTER_02860</name>
</gene>
<dbReference type="GO" id="GO:0046872">
    <property type="term" value="F:metal ion binding"/>
    <property type="evidence" value="ECO:0007669"/>
    <property type="project" value="UniProtKB-KW"/>
</dbReference>
<keyword evidence="4" id="KW-0464">Manganese</keyword>
<dbReference type="CDD" id="cd09988">
    <property type="entry name" value="Formimidoylglutamase"/>
    <property type="match status" value="1"/>
</dbReference>
<dbReference type="GO" id="GO:0006547">
    <property type="term" value="P:L-histidine metabolic process"/>
    <property type="evidence" value="ECO:0007669"/>
    <property type="project" value="UniProtKB-KW"/>
</dbReference>
<dbReference type="RefSeq" id="WP_281289487.1">
    <property type="nucleotide sequence ID" value="NZ_CP036259.1"/>
</dbReference>
<dbReference type="GO" id="GO:0008783">
    <property type="term" value="F:agmatinase activity"/>
    <property type="evidence" value="ECO:0007669"/>
    <property type="project" value="TreeGrafter"/>
</dbReference>
<reference evidence="6 7" key="1">
    <citation type="submission" date="2019-02" db="EMBL/GenBank/DDBJ databases">
        <title>Closed genome of Sporomusa termitida DSM 4440.</title>
        <authorList>
            <person name="Poehlein A."/>
            <person name="Daniel R."/>
        </authorList>
    </citation>
    <scope>NUCLEOTIDE SEQUENCE [LARGE SCALE GENOMIC DNA]</scope>
    <source>
        <strain evidence="6 7">DSM 4440</strain>
    </source>
</reference>
<sequence length="221" mass="24762">MNNQYRPADMSLWAGRTDSRENYDAFRWHQWMRELNLNNTGSLRFAGKLSFVLLGFCCDEGVRRNHGRTGAAKGPDAIRRELANLPCTFSPEVILFDAGNITCTDGNLEASQAALARAVTQIRRLGFFPLILGGGHELALGHYRGHRDYMTDRKQIPDIGIINFDAHFDLRPFTNGSSSGTMFRQIAKEAGNSGWPFHYLCIGIQRFSNTLELFKTAAQTG</sequence>
<keyword evidence="2 6" id="KW-0378">Hydrolase</keyword>
<evidence type="ECO:0000256" key="4">
    <source>
        <dbReference type="ARBA" id="ARBA00023211"/>
    </source>
</evidence>